<dbReference type="PANTHER" id="PTHR43584:SF8">
    <property type="entry name" value="N-ACETYLMURAMATE ALPHA-1-PHOSPHATE URIDYLYLTRANSFERASE"/>
    <property type="match status" value="1"/>
</dbReference>
<name>A0A7C2CWL3_DICTH</name>
<evidence type="ECO:0000313" key="6">
    <source>
        <dbReference type="EMBL" id="HGK23250.1"/>
    </source>
</evidence>
<evidence type="ECO:0000256" key="4">
    <source>
        <dbReference type="ARBA" id="ARBA00023315"/>
    </source>
</evidence>
<dbReference type="PANTHER" id="PTHR43584">
    <property type="entry name" value="NUCLEOTIDYL TRANSFERASE"/>
    <property type="match status" value="1"/>
</dbReference>
<dbReference type="SUPFAM" id="SSF51161">
    <property type="entry name" value="Trimeric LpxA-like enzymes"/>
    <property type="match status" value="1"/>
</dbReference>
<dbReference type="InterPro" id="IPR011004">
    <property type="entry name" value="Trimer_LpxA-like_sf"/>
</dbReference>
<dbReference type="RefSeq" id="WP_012546896.1">
    <property type="nucleotide sequence ID" value="NZ_VTFL01000001.1"/>
</dbReference>
<accession>A0A7C2CWL3</accession>
<comment type="similarity">
    <text evidence="2">In the N-terminal section; belongs to the N-acetylglucosamine-1-phosphate uridyltransferase family.</text>
</comment>
<dbReference type="AlphaFoldDB" id="A0A7C2CWL3"/>
<feature type="domain" description="Mannose-1-phosphate guanyltransferase C-terminal" evidence="5">
    <location>
        <begin position="71"/>
        <end position="154"/>
    </location>
</feature>
<dbReference type="InterPro" id="IPR056729">
    <property type="entry name" value="GMPPB_C"/>
</dbReference>
<evidence type="ECO:0000256" key="1">
    <source>
        <dbReference type="ARBA" id="ARBA00007707"/>
    </source>
</evidence>
<comment type="similarity">
    <text evidence="1">In the C-terminal section; belongs to the transferase hexapeptide repeat family.</text>
</comment>
<dbReference type="InterPro" id="IPR050065">
    <property type="entry name" value="GlmU-like"/>
</dbReference>
<comment type="caution">
    <text evidence="6">The sequence shown here is derived from an EMBL/GenBank/DDBJ whole genome shotgun (WGS) entry which is preliminary data.</text>
</comment>
<sequence length="227" mass="24857">MLEPERFFELSGIEGELFRDMNLVWDALKTLEKFLRKYAKPEIRGIIKGGVFIEGNVFIDEGTVIEPFVYIKGPAYIGKNCEIRQGAYIRGNVFIGDNCVVGHTTEIKNSILLSGAKAPHFNYVGDSILGHNVNLGAGTKISNLKIGLSGTVKIKVNGEVYDTGLRKLGAIIGDDSETGCNSVLNPGTIIGKRVLIYPNASVRGFIPEKSIVKFKPNLDIIDIIDRT</sequence>
<proteinExistence type="inferred from homology"/>
<dbReference type="InterPro" id="IPR001451">
    <property type="entry name" value="Hexapep"/>
</dbReference>
<dbReference type="Gene3D" id="2.160.10.10">
    <property type="entry name" value="Hexapeptide repeat proteins"/>
    <property type="match status" value="1"/>
</dbReference>
<organism evidence="6">
    <name type="scientific">Dictyoglomus thermophilum</name>
    <dbReference type="NCBI Taxonomy" id="14"/>
    <lineage>
        <taxon>Bacteria</taxon>
        <taxon>Pseudomonadati</taxon>
        <taxon>Dictyoglomota</taxon>
        <taxon>Dictyoglomia</taxon>
        <taxon>Dictyoglomales</taxon>
        <taxon>Dictyoglomaceae</taxon>
        <taxon>Dictyoglomus</taxon>
    </lineage>
</organism>
<keyword evidence="4" id="KW-0012">Acyltransferase</keyword>
<protein>
    <submittedName>
        <fullName evidence="6">Glucose-1-phosphate thymidylyltransferase</fullName>
    </submittedName>
</protein>
<dbReference type="GO" id="GO:0016779">
    <property type="term" value="F:nucleotidyltransferase activity"/>
    <property type="evidence" value="ECO:0007669"/>
    <property type="project" value="UniProtKB-ARBA"/>
</dbReference>
<keyword evidence="3 6" id="KW-0808">Transferase</keyword>
<dbReference type="GO" id="GO:0016746">
    <property type="term" value="F:acyltransferase activity"/>
    <property type="evidence" value="ECO:0007669"/>
    <property type="project" value="UniProtKB-KW"/>
</dbReference>
<dbReference type="Pfam" id="PF00132">
    <property type="entry name" value="Hexapep"/>
    <property type="match status" value="1"/>
</dbReference>
<evidence type="ECO:0000259" key="5">
    <source>
        <dbReference type="Pfam" id="PF25087"/>
    </source>
</evidence>
<evidence type="ECO:0000256" key="2">
    <source>
        <dbReference type="ARBA" id="ARBA00007947"/>
    </source>
</evidence>
<evidence type="ECO:0000256" key="3">
    <source>
        <dbReference type="ARBA" id="ARBA00022679"/>
    </source>
</evidence>
<dbReference type="OMA" id="PHYNYVG"/>
<dbReference type="EMBL" id="DTDV01000007">
    <property type="protein sequence ID" value="HGK23250.1"/>
    <property type="molecule type" value="Genomic_DNA"/>
</dbReference>
<reference evidence="6" key="1">
    <citation type="journal article" date="2020" name="mSystems">
        <title>Genome- and Community-Level Interaction Insights into Carbon Utilization and Element Cycling Functions of Hydrothermarchaeota in Hydrothermal Sediment.</title>
        <authorList>
            <person name="Zhou Z."/>
            <person name="Liu Y."/>
            <person name="Xu W."/>
            <person name="Pan J."/>
            <person name="Luo Z.H."/>
            <person name="Li M."/>
        </authorList>
    </citation>
    <scope>NUCLEOTIDE SEQUENCE [LARGE SCALE GENOMIC DNA]</scope>
    <source>
        <strain evidence="6">SpSt-70</strain>
    </source>
</reference>
<gene>
    <name evidence="6" type="ORF">ENU78_02195</name>
</gene>
<dbReference type="Pfam" id="PF25087">
    <property type="entry name" value="GMPPB_C"/>
    <property type="match status" value="1"/>
</dbReference>
<dbReference type="CDD" id="cd05636">
    <property type="entry name" value="LbH_G1P_TT_C_like"/>
    <property type="match status" value="1"/>
</dbReference>